<comment type="caution">
    <text evidence="1">The sequence shown here is derived from an EMBL/GenBank/DDBJ whole genome shotgun (WGS) entry which is preliminary data.</text>
</comment>
<organism evidence="1 2">
    <name type="scientific">Kibdelosporangium lantanae</name>
    <dbReference type="NCBI Taxonomy" id="1497396"/>
    <lineage>
        <taxon>Bacteria</taxon>
        <taxon>Bacillati</taxon>
        <taxon>Actinomycetota</taxon>
        <taxon>Actinomycetes</taxon>
        <taxon>Pseudonocardiales</taxon>
        <taxon>Pseudonocardiaceae</taxon>
        <taxon>Kibdelosporangium</taxon>
    </lineage>
</organism>
<dbReference type="Proteomes" id="UP001597045">
    <property type="component" value="Unassembled WGS sequence"/>
</dbReference>
<dbReference type="EMBL" id="JBHTIS010003194">
    <property type="protein sequence ID" value="MFD1050917.1"/>
    <property type="molecule type" value="Genomic_DNA"/>
</dbReference>
<evidence type="ECO:0008006" key="3">
    <source>
        <dbReference type="Google" id="ProtNLM"/>
    </source>
</evidence>
<accession>A0ABW3MLK9</accession>
<evidence type="ECO:0000313" key="1">
    <source>
        <dbReference type="EMBL" id="MFD1050917.1"/>
    </source>
</evidence>
<protein>
    <recommendedName>
        <fullName evidence="3">SGNH hydrolase-type esterase domain-containing protein</fullName>
    </recommendedName>
</protein>
<name>A0ABW3MLK9_9PSEU</name>
<gene>
    <name evidence="1" type="ORF">ACFQ1S_38030</name>
</gene>
<reference evidence="2" key="1">
    <citation type="journal article" date="2019" name="Int. J. Syst. Evol. Microbiol.">
        <title>The Global Catalogue of Microorganisms (GCM) 10K type strain sequencing project: providing services to taxonomists for standard genome sequencing and annotation.</title>
        <authorList>
            <consortium name="The Broad Institute Genomics Platform"/>
            <consortium name="The Broad Institute Genome Sequencing Center for Infectious Disease"/>
            <person name="Wu L."/>
            <person name="Ma J."/>
        </authorList>
    </citation>
    <scope>NUCLEOTIDE SEQUENCE [LARGE SCALE GENOMIC DNA]</scope>
    <source>
        <strain evidence="2">JCM 31486</strain>
    </source>
</reference>
<proteinExistence type="predicted"/>
<sequence length="69" mass="7762">MAVRGTDNRPWVITFGHGGNDVVNGWHPIQGQEGDIDDAPFLYANIARAAIFVLVARRIHHDLWGKRIE</sequence>
<keyword evidence="2" id="KW-1185">Reference proteome</keyword>
<evidence type="ECO:0000313" key="2">
    <source>
        <dbReference type="Proteomes" id="UP001597045"/>
    </source>
</evidence>